<keyword evidence="3" id="KW-1185">Reference proteome</keyword>
<dbReference type="PANTHER" id="PTHR31579">
    <property type="entry name" value="OS03G0796600 PROTEIN"/>
    <property type="match status" value="1"/>
</dbReference>
<name>A0A8T0H841_CERPU</name>
<dbReference type="PANTHER" id="PTHR31579:SF1">
    <property type="entry name" value="OS03G0796600 PROTEIN"/>
    <property type="match status" value="1"/>
</dbReference>
<reference evidence="2" key="1">
    <citation type="submission" date="2020-06" db="EMBL/GenBank/DDBJ databases">
        <title>WGS assembly of Ceratodon purpureus strain R40.</title>
        <authorList>
            <person name="Carey S.B."/>
            <person name="Jenkins J."/>
            <person name="Shu S."/>
            <person name="Lovell J.T."/>
            <person name="Sreedasyam A."/>
            <person name="Maumus F."/>
            <person name="Tiley G.P."/>
            <person name="Fernandez-Pozo N."/>
            <person name="Barry K."/>
            <person name="Chen C."/>
            <person name="Wang M."/>
            <person name="Lipzen A."/>
            <person name="Daum C."/>
            <person name="Saski C.A."/>
            <person name="Payton A.C."/>
            <person name="Mcbreen J.C."/>
            <person name="Conrad R.E."/>
            <person name="Kollar L.M."/>
            <person name="Olsson S."/>
            <person name="Huttunen S."/>
            <person name="Landis J.B."/>
            <person name="Wickett N.J."/>
            <person name="Johnson M.G."/>
            <person name="Rensing S.A."/>
            <person name="Grimwood J."/>
            <person name="Schmutz J."/>
            <person name="Mcdaniel S.F."/>
        </authorList>
    </citation>
    <scope>NUCLEOTIDE SEQUENCE</scope>
    <source>
        <strain evidence="2">R40</strain>
    </source>
</reference>
<dbReference type="Pfam" id="PF04720">
    <property type="entry name" value="PDDEXK_6"/>
    <property type="match status" value="1"/>
</dbReference>
<dbReference type="Proteomes" id="UP000822688">
    <property type="component" value="Chromosome 8"/>
</dbReference>
<dbReference type="EMBL" id="CM026429">
    <property type="protein sequence ID" value="KAG0565252.1"/>
    <property type="molecule type" value="Genomic_DNA"/>
</dbReference>
<proteinExistence type="predicted"/>
<organism evidence="2 3">
    <name type="scientific">Ceratodon purpureus</name>
    <name type="common">Fire moss</name>
    <name type="synonym">Dicranum purpureum</name>
    <dbReference type="NCBI Taxonomy" id="3225"/>
    <lineage>
        <taxon>Eukaryota</taxon>
        <taxon>Viridiplantae</taxon>
        <taxon>Streptophyta</taxon>
        <taxon>Embryophyta</taxon>
        <taxon>Bryophyta</taxon>
        <taxon>Bryophytina</taxon>
        <taxon>Bryopsida</taxon>
        <taxon>Dicranidae</taxon>
        <taxon>Pseudoditrichales</taxon>
        <taxon>Ditrichaceae</taxon>
        <taxon>Ceratodon</taxon>
    </lineage>
</organism>
<sequence>MPGLATMKPVLKARGSGVSKAMSRAKEERGLGALLSQVRVSPAKKGRRPTDLQALGVLDRSNLAMRLRMKLLGEGGDEEASGEEPVSIVREPQLEPSSVCLAAMVDEFLEDETSDRKNGRSRLNFDDGSSTGDEDSKSSLRDDLFAVLHSSVDSLPERILSGEVSKAVAAVNAGKYVGDGLPNFLVRHVVRHLRGVGHNAAICKSRWDHSGGFPGGEYEYIDVVFEGPSGRWERIVVDLDFKAQFEIARPTAQYDALVQALPSVFVGRQDQLQWIVNVMSEAVKLSLKKRGMHLPPWRKPEYMRAKWFSSYKRTATDIWTNTIDEITEVTSDVSDVSLVVNASVRSLDMFTDPQKPEAKPVLKELNDENRVASGERLLDAGGLVPGSIDNNDWHLPILKAKKSQGRGHAGLASLFKEASLNSSMRKDLKGKGA</sequence>
<comment type="caution">
    <text evidence="2">The sequence shown here is derived from an EMBL/GenBank/DDBJ whole genome shotgun (WGS) entry which is preliminary data.</text>
</comment>
<accession>A0A8T0H841</accession>
<protein>
    <submittedName>
        <fullName evidence="2">Uncharacterized protein</fullName>
    </submittedName>
</protein>
<evidence type="ECO:0000313" key="3">
    <source>
        <dbReference type="Proteomes" id="UP000822688"/>
    </source>
</evidence>
<dbReference type="NCBIfam" id="TIGR01615">
    <property type="entry name" value="A_thal_3542"/>
    <property type="match status" value="1"/>
</dbReference>
<feature type="region of interest" description="Disordered" evidence="1">
    <location>
        <begin position="112"/>
        <end position="138"/>
    </location>
</feature>
<evidence type="ECO:0000313" key="2">
    <source>
        <dbReference type="EMBL" id="KAG0565252.1"/>
    </source>
</evidence>
<gene>
    <name evidence="2" type="ORF">KC19_8G176400</name>
</gene>
<dbReference type="InterPro" id="IPR006502">
    <property type="entry name" value="PDDEXK-like"/>
</dbReference>
<feature type="region of interest" description="Disordered" evidence="1">
    <location>
        <begin position="1"/>
        <end position="24"/>
    </location>
</feature>
<dbReference type="AlphaFoldDB" id="A0A8T0H841"/>
<evidence type="ECO:0000256" key="1">
    <source>
        <dbReference type="SAM" id="MobiDB-lite"/>
    </source>
</evidence>